<dbReference type="GO" id="GO:0003677">
    <property type="term" value="F:DNA binding"/>
    <property type="evidence" value="ECO:0007669"/>
    <property type="project" value="TreeGrafter"/>
</dbReference>
<dbReference type="PANTHER" id="PTHR35807:SF1">
    <property type="entry name" value="TRANSCRIPTIONAL REGULATOR REDD"/>
    <property type="match status" value="1"/>
</dbReference>
<evidence type="ECO:0000259" key="4">
    <source>
        <dbReference type="SMART" id="SM01043"/>
    </source>
</evidence>
<evidence type="ECO:0000256" key="3">
    <source>
        <dbReference type="SAM" id="MobiDB-lite"/>
    </source>
</evidence>
<gene>
    <name evidence="5" type="ORF">EKO23_16580</name>
</gene>
<dbReference type="OrthoDB" id="5509004at2"/>
<dbReference type="InterPro" id="IPR051677">
    <property type="entry name" value="AfsR-DnrI-RedD_regulator"/>
</dbReference>
<name>A0A4Q4Z9L5_9ACTN</name>
<evidence type="ECO:0000313" key="6">
    <source>
        <dbReference type="Proteomes" id="UP000295198"/>
    </source>
</evidence>
<keyword evidence="2" id="KW-0804">Transcription</keyword>
<comment type="caution">
    <text evidence="5">The sequence shown here is derived from an EMBL/GenBank/DDBJ whole genome shotgun (WGS) entry which is preliminary data.</text>
</comment>
<feature type="domain" description="Bacterial transcriptional activator" evidence="4">
    <location>
        <begin position="101"/>
        <end position="238"/>
    </location>
</feature>
<dbReference type="InterPro" id="IPR011990">
    <property type="entry name" value="TPR-like_helical_dom_sf"/>
</dbReference>
<proteinExistence type="predicted"/>
<dbReference type="GO" id="GO:0006355">
    <property type="term" value="P:regulation of DNA-templated transcription"/>
    <property type="evidence" value="ECO:0007669"/>
    <property type="project" value="TreeGrafter"/>
</dbReference>
<evidence type="ECO:0000313" key="5">
    <source>
        <dbReference type="EMBL" id="RYP84268.1"/>
    </source>
</evidence>
<dbReference type="Pfam" id="PF03704">
    <property type="entry name" value="BTAD"/>
    <property type="match status" value="1"/>
</dbReference>
<protein>
    <submittedName>
        <fullName evidence="5">Transcriptional regulator</fullName>
    </submittedName>
</protein>
<dbReference type="PANTHER" id="PTHR35807">
    <property type="entry name" value="TRANSCRIPTIONAL REGULATOR REDD-RELATED"/>
    <property type="match status" value="1"/>
</dbReference>
<accession>A0A4Q4Z9L5</accession>
<reference evidence="5 6" key="1">
    <citation type="submission" date="2019-01" db="EMBL/GenBank/DDBJ databases">
        <title>Nocardioides guangzhouensis sp. nov., an actinobacterium isolated from soil.</title>
        <authorList>
            <person name="Fu Y."/>
            <person name="Cai Y."/>
            <person name="Lin Z."/>
            <person name="Chen P."/>
        </authorList>
    </citation>
    <scope>NUCLEOTIDE SEQUENCE [LARGE SCALE GENOMIC DNA]</scope>
    <source>
        <strain evidence="5 6">130</strain>
    </source>
</reference>
<dbReference type="SUPFAM" id="SSF48452">
    <property type="entry name" value="TPR-like"/>
    <property type="match status" value="1"/>
</dbReference>
<evidence type="ECO:0000256" key="1">
    <source>
        <dbReference type="ARBA" id="ARBA00023015"/>
    </source>
</evidence>
<keyword evidence="1" id="KW-0805">Transcription regulation</keyword>
<keyword evidence="6" id="KW-1185">Reference proteome</keyword>
<dbReference type="Gene3D" id="1.25.40.10">
    <property type="entry name" value="Tetratricopeptide repeat domain"/>
    <property type="match status" value="1"/>
</dbReference>
<dbReference type="SMART" id="SM01043">
    <property type="entry name" value="BTAD"/>
    <property type="match status" value="1"/>
</dbReference>
<dbReference type="EMBL" id="SDKM01000025">
    <property type="protein sequence ID" value="RYP84268.1"/>
    <property type="molecule type" value="Genomic_DNA"/>
</dbReference>
<dbReference type="AlphaFoldDB" id="A0A4Q4Z9L5"/>
<evidence type="ECO:0000256" key="2">
    <source>
        <dbReference type="ARBA" id="ARBA00023163"/>
    </source>
</evidence>
<dbReference type="Proteomes" id="UP000295198">
    <property type="component" value="Unassembled WGS sequence"/>
</dbReference>
<organism evidence="5 6">
    <name type="scientific">Nocardioides guangzhouensis</name>
    <dbReference type="NCBI Taxonomy" id="2497878"/>
    <lineage>
        <taxon>Bacteria</taxon>
        <taxon>Bacillati</taxon>
        <taxon>Actinomycetota</taxon>
        <taxon>Actinomycetes</taxon>
        <taxon>Propionibacteriales</taxon>
        <taxon>Nocardioidaceae</taxon>
        <taxon>Nocardioides</taxon>
    </lineage>
</organism>
<sequence length="273" mass="30210">MRPQSDGSARGGAHLQLLGWWHLTRGRDALHLGGREQRLVSLLALRGPRPRVLVAATLWPDTREDRARASLRTAVKQTQEHAPGLLEADRTTIGLSRRVRVDVHDLDHAIDDAIGSHVAEPARLLTVLRCDELLPGWYDDWVLYERERLEQQKVRALEMLATAAYDGGDLVTAVDAAREAIRIEPLLDTMRSVLIRARLGLGDTSGAVHEFRLYRRYLAQELGIEPPPALAALFEGTRPAPAGSSIPVPRPRRSGVVANGARSDRTRRTRGPA</sequence>
<feature type="region of interest" description="Disordered" evidence="3">
    <location>
        <begin position="240"/>
        <end position="273"/>
    </location>
</feature>
<dbReference type="InterPro" id="IPR005158">
    <property type="entry name" value="BTAD"/>
</dbReference>